<sequence>MQETKVCILLALISCRCDALCGVGYGAGASRHPIRVHCRCLHALRGSVRGGLHGCGSACVHILGPGNKEWHACS</sequence>
<organism evidence="2 3">
    <name type="scientific">Portunus trituberculatus</name>
    <name type="common">Swimming crab</name>
    <name type="synonym">Neptunus trituberculatus</name>
    <dbReference type="NCBI Taxonomy" id="210409"/>
    <lineage>
        <taxon>Eukaryota</taxon>
        <taxon>Metazoa</taxon>
        <taxon>Ecdysozoa</taxon>
        <taxon>Arthropoda</taxon>
        <taxon>Crustacea</taxon>
        <taxon>Multicrustacea</taxon>
        <taxon>Malacostraca</taxon>
        <taxon>Eumalacostraca</taxon>
        <taxon>Eucarida</taxon>
        <taxon>Decapoda</taxon>
        <taxon>Pleocyemata</taxon>
        <taxon>Brachyura</taxon>
        <taxon>Eubrachyura</taxon>
        <taxon>Portunoidea</taxon>
        <taxon>Portunidae</taxon>
        <taxon>Portuninae</taxon>
        <taxon>Portunus</taxon>
    </lineage>
</organism>
<dbReference type="Proteomes" id="UP000324222">
    <property type="component" value="Unassembled WGS sequence"/>
</dbReference>
<gene>
    <name evidence="2" type="ORF">E2C01_093071</name>
</gene>
<accession>A0A5B7JNU7</accession>
<evidence type="ECO:0000256" key="1">
    <source>
        <dbReference type="SAM" id="SignalP"/>
    </source>
</evidence>
<name>A0A5B7JNU7_PORTR</name>
<comment type="caution">
    <text evidence="2">The sequence shown here is derived from an EMBL/GenBank/DDBJ whole genome shotgun (WGS) entry which is preliminary data.</text>
</comment>
<evidence type="ECO:0000313" key="2">
    <source>
        <dbReference type="EMBL" id="MPC97742.1"/>
    </source>
</evidence>
<reference evidence="2 3" key="1">
    <citation type="submission" date="2019-05" db="EMBL/GenBank/DDBJ databases">
        <title>Another draft genome of Portunus trituberculatus and its Hox gene families provides insights of decapod evolution.</title>
        <authorList>
            <person name="Jeong J.-H."/>
            <person name="Song I."/>
            <person name="Kim S."/>
            <person name="Choi T."/>
            <person name="Kim D."/>
            <person name="Ryu S."/>
            <person name="Kim W."/>
        </authorList>
    </citation>
    <scope>NUCLEOTIDE SEQUENCE [LARGE SCALE GENOMIC DNA]</scope>
    <source>
        <tissue evidence="2">Muscle</tissue>
    </source>
</reference>
<evidence type="ECO:0008006" key="4">
    <source>
        <dbReference type="Google" id="ProtNLM"/>
    </source>
</evidence>
<evidence type="ECO:0000313" key="3">
    <source>
        <dbReference type="Proteomes" id="UP000324222"/>
    </source>
</evidence>
<feature type="chain" id="PRO_5022706885" description="Secreted protein" evidence="1">
    <location>
        <begin position="20"/>
        <end position="74"/>
    </location>
</feature>
<keyword evidence="3" id="KW-1185">Reference proteome</keyword>
<feature type="signal peptide" evidence="1">
    <location>
        <begin position="1"/>
        <end position="19"/>
    </location>
</feature>
<dbReference type="EMBL" id="VSRR010111266">
    <property type="protein sequence ID" value="MPC97742.1"/>
    <property type="molecule type" value="Genomic_DNA"/>
</dbReference>
<keyword evidence="1" id="KW-0732">Signal</keyword>
<protein>
    <recommendedName>
        <fullName evidence="4">Secreted protein</fullName>
    </recommendedName>
</protein>
<dbReference type="AlphaFoldDB" id="A0A5B7JNU7"/>
<proteinExistence type="predicted"/>